<dbReference type="Proteomes" id="UP000444318">
    <property type="component" value="Unassembled WGS sequence"/>
</dbReference>
<organism evidence="9 10">
    <name type="scientific">Rugamonas rivuli</name>
    <dbReference type="NCBI Taxonomy" id="2743358"/>
    <lineage>
        <taxon>Bacteria</taxon>
        <taxon>Pseudomonadati</taxon>
        <taxon>Pseudomonadota</taxon>
        <taxon>Betaproteobacteria</taxon>
        <taxon>Burkholderiales</taxon>
        <taxon>Oxalobacteraceae</taxon>
        <taxon>Telluria group</taxon>
        <taxon>Rugamonas</taxon>
    </lineage>
</organism>
<evidence type="ECO:0000256" key="1">
    <source>
        <dbReference type="ARBA" id="ARBA00004370"/>
    </source>
</evidence>
<evidence type="ECO:0000259" key="7">
    <source>
        <dbReference type="PROSITE" id="PS50111"/>
    </source>
</evidence>
<dbReference type="FunFam" id="1.10.287.950:FF:000001">
    <property type="entry name" value="Methyl-accepting chemotaxis sensory transducer"/>
    <property type="match status" value="1"/>
</dbReference>
<dbReference type="Pfam" id="PF00672">
    <property type="entry name" value="HAMP"/>
    <property type="match status" value="1"/>
</dbReference>
<reference evidence="9 10" key="1">
    <citation type="submission" date="2019-10" db="EMBL/GenBank/DDBJ databases">
        <title>Two novel species isolated from a subtropical stream in China.</title>
        <authorList>
            <person name="Lu H."/>
        </authorList>
    </citation>
    <scope>NUCLEOTIDE SEQUENCE [LARGE SCALE GENOMIC DNA]</scope>
    <source>
        <strain evidence="9 10">FT103W</strain>
    </source>
</reference>
<proteinExistence type="inferred from homology"/>
<evidence type="ECO:0000256" key="2">
    <source>
        <dbReference type="ARBA" id="ARBA00022481"/>
    </source>
</evidence>
<dbReference type="PANTHER" id="PTHR43531:SF14">
    <property type="entry name" value="METHYL-ACCEPTING CHEMOTAXIS PROTEIN I-RELATED"/>
    <property type="match status" value="1"/>
</dbReference>
<dbReference type="SUPFAM" id="SSF58104">
    <property type="entry name" value="Methyl-accepting chemotaxis protein (MCP) signaling domain"/>
    <property type="match status" value="1"/>
</dbReference>
<feature type="domain" description="Methyl-accepting transducer" evidence="7">
    <location>
        <begin position="309"/>
        <end position="538"/>
    </location>
</feature>
<dbReference type="GO" id="GO:0007165">
    <property type="term" value="P:signal transduction"/>
    <property type="evidence" value="ECO:0007669"/>
    <property type="project" value="UniProtKB-KW"/>
</dbReference>
<feature type="compositionally biased region" description="Polar residues" evidence="5">
    <location>
        <begin position="326"/>
        <end position="344"/>
    </location>
</feature>
<evidence type="ECO:0000256" key="4">
    <source>
        <dbReference type="PROSITE-ProRule" id="PRU00284"/>
    </source>
</evidence>
<dbReference type="PROSITE" id="PS50885">
    <property type="entry name" value="HAMP"/>
    <property type="match status" value="1"/>
</dbReference>
<accession>A0A843SC87</accession>
<dbReference type="SMART" id="SM00304">
    <property type="entry name" value="HAMP"/>
    <property type="match status" value="1"/>
</dbReference>
<dbReference type="AlphaFoldDB" id="A0A843SC87"/>
<dbReference type="CDD" id="cd11386">
    <property type="entry name" value="MCP_signal"/>
    <property type="match status" value="1"/>
</dbReference>
<dbReference type="GO" id="GO:0005886">
    <property type="term" value="C:plasma membrane"/>
    <property type="evidence" value="ECO:0007669"/>
    <property type="project" value="TreeGrafter"/>
</dbReference>
<gene>
    <name evidence="9" type="ORF">GEV01_11320</name>
</gene>
<keyword evidence="4" id="KW-0807">Transducer</keyword>
<keyword evidence="10" id="KW-1185">Reference proteome</keyword>
<keyword evidence="6" id="KW-0472">Membrane</keyword>
<keyword evidence="6" id="KW-1133">Transmembrane helix</keyword>
<evidence type="ECO:0000259" key="8">
    <source>
        <dbReference type="PROSITE" id="PS50885"/>
    </source>
</evidence>
<dbReference type="PANTHER" id="PTHR43531">
    <property type="entry name" value="PROTEIN ICFG"/>
    <property type="match status" value="1"/>
</dbReference>
<dbReference type="GO" id="GO:0006935">
    <property type="term" value="P:chemotaxis"/>
    <property type="evidence" value="ECO:0007669"/>
    <property type="project" value="InterPro"/>
</dbReference>
<feature type="domain" description="HAMP" evidence="8">
    <location>
        <begin position="252"/>
        <end position="304"/>
    </location>
</feature>
<dbReference type="SMART" id="SM00283">
    <property type="entry name" value="MA"/>
    <property type="match status" value="1"/>
</dbReference>
<name>A0A843SC87_9BURK</name>
<protein>
    <submittedName>
        <fullName evidence="9">HAMP domain-containing protein</fullName>
    </submittedName>
</protein>
<dbReference type="GO" id="GO:0004888">
    <property type="term" value="F:transmembrane signaling receptor activity"/>
    <property type="evidence" value="ECO:0007669"/>
    <property type="project" value="InterPro"/>
</dbReference>
<sequence length="581" mass="62729">MKSKFSIKNIFIMFFLVSLALSSLTLWALVRISTKEAELNRANEARYHSYLLADELRQSSDDLTRLARTYVVSGDPKYEKEYLDILDIRNGKKPRPQHYERIYWDFVAAGVDKPTPDGDSIALSELMRQAGFTDEEFGKLKEAQANSDALVKTEVIAMNAVKGLFDDGSGKFTKTGPPDPEMARRIMHDEQYHKNKAKIMQPVNEFLALLDQRTGAAVARSEHSTTMAFWTAIVLLALLVGVSLVCLFMIYRHIKLSFDHAIDTARNIAAGDLDHDIRIERDDEVGHLMDAMNTINTNLTGMIGRIRSSTDEMLVATDEIARGNADLSSRTEAQASSLEQTASSMEQLTDTVKQNADSARSANQFAADASTVAVQGGAMVAQVVDTMGSIKASSSRIVDIIGVIDGIAFQTNILALNAAVEAARAGEQGRGFAVVASEVRNLAQRSAAAAKEIKQLIGASVETVDAGSKLVNDAGSTMTLLVASVQKVADIMAQITAASQEQSTGIGEVNRAVTQMDDITQQNAALVEQAAAAAESLQEHAQALAQSVKVFHLKGEAAAHLQRPQPAARAAPARLALPGRA</sequence>
<evidence type="ECO:0000256" key="3">
    <source>
        <dbReference type="ARBA" id="ARBA00029447"/>
    </source>
</evidence>
<dbReference type="Gene3D" id="1.10.287.950">
    <property type="entry name" value="Methyl-accepting chemotaxis protein"/>
    <property type="match status" value="1"/>
</dbReference>
<comment type="similarity">
    <text evidence="3">Belongs to the methyl-accepting chemotaxis (MCP) protein family.</text>
</comment>
<comment type="subcellular location">
    <subcellularLocation>
        <location evidence="1">Membrane</location>
    </subcellularLocation>
</comment>
<feature type="region of interest" description="Disordered" evidence="5">
    <location>
        <begin position="561"/>
        <end position="581"/>
    </location>
</feature>
<evidence type="ECO:0000313" key="9">
    <source>
        <dbReference type="EMBL" id="MQA20098.1"/>
    </source>
</evidence>
<evidence type="ECO:0000256" key="6">
    <source>
        <dbReference type="SAM" id="Phobius"/>
    </source>
</evidence>
<comment type="caution">
    <text evidence="9">The sequence shown here is derived from an EMBL/GenBank/DDBJ whole genome shotgun (WGS) entry which is preliminary data.</text>
</comment>
<keyword evidence="6" id="KW-0812">Transmembrane</keyword>
<dbReference type="InterPro" id="IPR004089">
    <property type="entry name" value="MCPsignal_dom"/>
</dbReference>
<dbReference type="EMBL" id="WHUF01000003">
    <property type="protein sequence ID" value="MQA20098.1"/>
    <property type="molecule type" value="Genomic_DNA"/>
</dbReference>
<evidence type="ECO:0000256" key="5">
    <source>
        <dbReference type="SAM" id="MobiDB-lite"/>
    </source>
</evidence>
<dbReference type="InterPro" id="IPR004090">
    <property type="entry name" value="Chemotax_Me-accpt_rcpt"/>
</dbReference>
<dbReference type="PRINTS" id="PR00260">
    <property type="entry name" value="CHEMTRNSDUCR"/>
</dbReference>
<dbReference type="InterPro" id="IPR003660">
    <property type="entry name" value="HAMP_dom"/>
</dbReference>
<feature type="transmembrane region" description="Helical" evidence="6">
    <location>
        <begin position="227"/>
        <end position="251"/>
    </location>
</feature>
<dbReference type="RefSeq" id="WP_152804362.1">
    <property type="nucleotide sequence ID" value="NZ_WHUF01000003.1"/>
</dbReference>
<evidence type="ECO:0000313" key="10">
    <source>
        <dbReference type="Proteomes" id="UP000444318"/>
    </source>
</evidence>
<dbReference type="PROSITE" id="PS50111">
    <property type="entry name" value="CHEMOTAXIS_TRANSDUC_2"/>
    <property type="match status" value="1"/>
</dbReference>
<dbReference type="InterPro" id="IPR051310">
    <property type="entry name" value="MCP_chemotaxis"/>
</dbReference>
<dbReference type="CDD" id="cd06225">
    <property type="entry name" value="HAMP"/>
    <property type="match status" value="1"/>
</dbReference>
<keyword evidence="2" id="KW-0488">Methylation</keyword>
<dbReference type="Pfam" id="PF00015">
    <property type="entry name" value="MCPsignal"/>
    <property type="match status" value="1"/>
</dbReference>
<feature type="region of interest" description="Disordered" evidence="5">
    <location>
        <begin position="325"/>
        <end position="344"/>
    </location>
</feature>